<gene>
    <name evidence="1" type="ORF">SAMN05421811_10319</name>
</gene>
<accession>A0A1I0EEI8</accession>
<proteinExistence type="predicted"/>
<evidence type="ECO:0000313" key="2">
    <source>
        <dbReference type="Proteomes" id="UP000199361"/>
    </source>
</evidence>
<dbReference type="Proteomes" id="UP000199361">
    <property type="component" value="Unassembled WGS sequence"/>
</dbReference>
<organism evidence="1 2">
    <name type="scientific">Nonomuraea wenchangensis</name>
    <dbReference type="NCBI Taxonomy" id="568860"/>
    <lineage>
        <taxon>Bacteria</taxon>
        <taxon>Bacillati</taxon>
        <taxon>Actinomycetota</taxon>
        <taxon>Actinomycetes</taxon>
        <taxon>Streptosporangiales</taxon>
        <taxon>Streptosporangiaceae</taxon>
        <taxon>Nonomuraea</taxon>
    </lineage>
</organism>
<name>A0A1I0EEI8_9ACTN</name>
<evidence type="ECO:0000313" key="1">
    <source>
        <dbReference type="EMBL" id="SET43644.1"/>
    </source>
</evidence>
<protein>
    <submittedName>
        <fullName evidence="1">Uncharacterized protein</fullName>
    </submittedName>
</protein>
<dbReference type="EMBL" id="FOHX01000003">
    <property type="protein sequence ID" value="SET43644.1"/>
    <property type="molecule type" value="Genomic_DNA"/>
</dbReference>
<reference evidence="1 2" key="1">
    <citation type="submission" date="2016-10" db="EMBL/GenBank/DDBJ databases">
        <authorList>
            <person name="de Groot N.N."/>
        </authorList>
    </citation>
    <scope>NUCLEOTIDE SEQUENCE [LARGE SCALE GENOMIC DNA]</scope>
    <source>
        <strain evidence="1 2">CGMCC 4.5598</strain>
    </source>
</reference>
<sequence length="110" mass="12092">MTEFLAIAGGLVTIATAVAVVIQIMKFLKKVSNFIDDWQGEPERPGVPGRDGVMTRLEKIEAELKTNHGSSLRDAINRIEANLDDLSSRFDEHVKQSDSGRIPGLIDESN</sequence>
<keyword evidence="2" id="KW-1185">Reference proteome</keyword>
<dbReference type="RefSeq" id="WP_091079034.1">
    <property type="nucleotide sequence ID" value="NZ_FOHX01000003.1"/>
</dbReference>
<dbReference type="AlphaFoldDB" id="A0A1I0EEI8"/>
<dbReference type="STRING" id="568860.SAMN05421811_10319"/>
<dbReference type="OrthoDB" id="4231640at2"/>